<evidence type="ECO:0000256" key="1">
    <source>
        <dbReference type="SAM" id="MobiDB-lite"/>
    </source>
</evidence>
<dbReference type="Proteomes" id="UP000240760">
    <property type="component" value="Unassembled WGS sequence"/>
</dbReference>
<keyword evidence="3" id="KW-1185">Reference proteome</keyword>
<feature type="region of interest" description="Disordered" evidence="1">
    <location>
        <begin position="20"/>
        <end position="49"/>
    </location>
</feature>
<accession>A0A2T4CD74</accession>
<evidence type="ECO:0000313" key="3">
    <source>
        <dbReference type="Proteomes" id="UP000240760"/>
    </source>
</evidence>
<proteinExistence type="predicted"/>
<gene>
    <name evidence="2" type="ORF">M440DRAFT_239883</name>
</gene>
<name>A0A2T4CD74_TRILO</name>
<feature type="region of interest" description="Disordered" evidence="1">
    <location>
        <begin position="74"/>
        <end position="93"/>
    </location>
</feature>
<sequence>MFAAERCKESRKRYQRMFSRGRKKTWWGGRDDERSDANRAVPALEEERSEASSSSCVLLLFVFPLELEVEERKEEEEEIQEEGARLAVEEGRGEEAAQLLAQALRTRRTRSSPKNVPVSENK</sequence>
<dbReference type="AlphaFoldDB" id="A0A2T4CD74"/>
<reference evidence="2 3" key="1">
    <citation type="submission" date="2016-07" db="EMBL/GenBank/DDBJ databases">
        <title>Multiple horizontal gene transfer events from other fungi enriched the ability of initially mycotrophic Trichoderma (Ascomycota) to feed on dead plant biomass.</title>
        <authorList>
            <consortium name="DOE Joint Genome Institute"/>
            <person name="Aerts A."/>
            <person name="Atanasova L."/>
            <person name="Chenthamara K."/>
            <person name="Zhang J."/>
            <person name="Grujic M."/>
            <person name="Henrissat B."/>
            <person name="Kuo A."/>
            <person name="Salamov A."/>
            <person name="Lipzen A."/>
            <person name="Labutti K."/>
            <person name="Barry K."/>
            <person name="Miao Y."/>
            <person name="Rahimi M.J."/>
            <person name="Shen Q."/>
            <person name="Grigoriev I.V."/>
            <person name="Kubicek C.P."/>
            <person name="Druzhinina I.S."/>
        </authorList>
    </citation>
    <scope>NUCLEOTIDE SEQUENCE [LARGE SCALE GENOMIC DNA]</scope>
    <source>
        <strain evidence="2 3">ATCC 18648</strain>
    </source>
</reference>
<feature type="compositionally biased region" description="Basic and acidic residues" evidence="1">
    <location>
        <begin position="82"/>
        <end position="93"/>
    </location>
</feature>
<dbReference type="EMBL" id="KZ679128">
    <property type="protein sequence ID" value="PTB79519.1"/>
    <property type="molecule type" value="Genomic_DNA"/>
</dbReference>
<evidence type="ECO:0000313" key="2">
    <source>
        <dbReference type="EMBL" id="PTB79519.1"/>
    </source>
</evidence>
<protein>
    <submittedName>
        <fullName evidence="2">Uncharacterized protein</fullName>
    </submittedName>
</protein>
<organism evidence="2 3">
    <name type="scientific">Trichoderma longibrachiatum ATCC 18648</name>
    <dbReference type="NCBI Taxonomy" id="983965"/>
    <lineage>
        <taxon>Eukaryota</taxon>
        <taxon>Fungi</taxon>
        <taxon>Dikarya</taxon>
        <taxon>Ascomycota</taxon>
        <taxon>Pezizomycotina</taxon>
        <taxon>Sordariomycetes</taxon>
        <taxon>Hypocreomycetidae</taxon>
        <taxon>Hypocreales</taxon>
        <taxon>Hypocreaceae</taxon>
        <taxon>Trichoderma</taxon>
    </lineage>
</organism>